<evidence type="ECO:0000259" key="13">
    <source>
        <dbReference type="Pfam" id="PF07715"/>
    </source>
</evidence>
<evidence type="ECO:0000256" key="4">
    <source>
        <dbReference type="ARBA" id="ARBA00022692"/>
    </source>
</evidence>
<feature type="domain" description="TonB-dependent receptor plug" evidence="13">
    <location>
        <begin position="119"/>
        <end position="227"/>
    </location>
</feature>
<reference evidence="14 15" key="1">
    <citation type="submission" date="2020-01" db="EMBL/GenBank/DDBJ databases">
        <authorList>
            <person name="Kim M.K."/>
        </authorList>
    </citation>
    <scope>NUCLEOTIDE SEQUENCE [LARGE SCALE GENOMIC DNA]</scope>
    <source>
        <strain evidence="14 15">172606-1</strain>
    </source>
</reference>
<keyword evidence="4" id="KW-0812">Transmembrane</keyword>
<evidence type="ECO:0000256" key="9">
    <source>
        <dbReference type="ARBA" id="ARBA00023237"/>
    </source>
</evidence>
<proteinExistence type="inferred from homology"/>
<comment type="subcellular location">
    <subcellularLocation>
        <location evidence="1">Cell outer membrane</location>
        <topology evidence="1">Multi-pass membrane protein</topology>
    </subcellularLocation>
</comment>
<evidence type="ECO:0000256" key="8">
    <source>
        <dbReference type="ARBA" id="ARBA00023170"/>
    </source>
</evidence>
<accession>A0A6C0GMK6</accession>
<dbReference type="KEGG" id="rhoz:GXP67_22760"/>
<evidence type="ECO:0000256" key="5">
    <source>
        <dbReference type="ARBA" id="ARBA00022729"/>
    </source>
</evidence>
<keyword evidence="5 11" id="KW-0732">Signal</keyword>
<feature type="domain" description="TonB-dependent receptor-like beta-barrel" evidence="12">
    <location>
        <begin position="370"/>
        <end position="895"/>
    </location>
</feature>
<dbReference type="InterPro" id="IPR036942">
    <property type="entry name" value="Beta-barrel_TonB_sf"/>
</dbReference>
<dbReference type="Proteomes" id="UP000480178">
    <property type="component" value="Chromosome"/>
</dbReference>
<dbReference type="PANTHER" id="PTHR30069:SF29">
    <property type="entry name" value="HEMOGLOBIN AND HEMOGLOBIN-HAPTOGLOBIN-BINDING PROTEIN 1-RELATED"/>
    <property type="match status" value="1"/>
</dbReference>
<evidence type="ECO:0000256" key="2">
    <source>
        <dbReference type="ARBA" id="ARBA00022448"/>
    </source>
</evidence>
<evidence type="ECO:0000256" key="11">
    <source>
        <dbReference type="SAM" id="SignalP"/>
    </source>
</evidence>
<evidence type="ECO:0000313" key="15">
    <source>
        <dbReference type="Proteomes" id="UP000480178"/>
    </source>
</evidence>
<dbReference type="GO" id="GO:0044718">
    <property type="term" value="P:siderophore transmembrane transport"/>
    <property type="evidence" value="ECO:0007669"/>
    <property type="project" value="TreeGrafter"/>
</dbReference>
<dbReference type="Pfam" id="PF07715">
    <property type="entry name" value="Plug"/>
    <property type="match status" value="1"/>
</dbReference>
<dbReference type="RefSeq" id="WP_162445244.1">
    <property type="nucleotide sequence ID" value="NZ_CP048222.1"/>
</dbReference>
<dbReference type="AlphaFoldDB" id="A0A6C0GMK6"/>
<evidence type="ECO:0000256" key="10">
    <source>
        <dbReference type="RuleBase" id="RU003357"/>
    </source>
</evidence>
<dbReference type="InterPro" id="IPR012910">
    <property type="entry name" value="Plug_dom"/>
</dbReference>
<dbReference type="SUPFAM" id="SSF49464">
    <property type="entry name" value="Carboxypeptidase regulatory domain-like"/>
    <property type="match status" value="1"/>
</dbReference>
<keyword evidence="9" id="KW-0998">Cell outer membrane</keyword>
<protein>
    <submittedName>
        <fullName evidence="14">TonB-dependent receptor</fullName>
    </submittedName>
</protein>
<dbReference type="InterPro" id="IPR037066">
    <property type="entry name" value="Plug_dom_sf"/>
</dbReference>
<evidence type="ECO:0000256" key="1">
    <source>
        <dbReference type="ARBA" id="ARBA00004571"/>
    </source>
</evidence>
<name>A0A6C0GMK6_9BACT</name>
<dbReference type="GO" id="GO:0009279">
    <property type="term" value="C:cell outer membrane"/>
    <property type="evidence" value="ECO:0007669"/>
    <property type="project" value="UniProtKB-SubCell"/>
</dbReference>
<keyword evidence="15" id="KW-1185">Reference proteome</keyword>
<dbReference type="Gene3D" id="2.40.170.20">
    <property type="entry name" value="TonB-dependent receptor, beta-barrel domain"/>
    <property type="match status" value="1"/>
</dbReference>
<dbReference type="Gene3D" id="2.60.40.1120">
    <property type="entry name" value="Carboxypeptidase-like, regulatory domain"/>
    <property type="match status" value="1"/>
</dbReference>
<dbReference type="EMBL" id="CP048222">
    <property type="protein sequence ID" value="QHT69255.1"/>
    <property type="molecule type" value="Genomic_DNA"/>
</dbReference>
<comment type="similarity">
    <text evidence="10">Belongs to the TonB-dependent receptor family.</text>
</comment>
<dbReference type="Gene3D" id="2.170.130.10">
    <property type="entry name" value="TonB-dependent receptor, plug domain"/>
    <property type="match status" value="1"/>
</dbReference>
<keyword evidence="7 10" id="KW-0472">Membrane</keyword>
<dbReference type="InterPro" id="IPR000531">
    <property type="entry name" value="Beta-barrel_TonB"/>
</dbReference>
<keyword evidence="8 14" id="KW-0675">Receptor</keyword>
<keyword evidence="6 10" id="KW-0798">TonB box</keyword>
<feature type="chain" id="PRO_5025660868" evidence="11">
    <location>
        <begin position="22"/>
        <end position="924"/>
    </location>
</feature>
<dbReference type="PANTHER" id="PTHR30069">
    <property type="entry name" value="TONB-DEPENDENT OUTER MEMBRANE RECEPTOR"/>
    <property type="match status" value="1"/>
</dbReference>
<organism evidence="14 15">
    <name type="scientific">Rhodocytophaga rosea</name>
    <dbReference type="NCBI Taxonomy" id="2704465"/>
    <lineage>
        <taxon>Bacteria</taxon>
        <taxon>Pseudomonadati</taxon>
        <taxon>Bacteroidota</taxon>
        <taxon>Cytophagia</taxon>
        <taxon>Cytophagales</taxon>
        <taxon>Rhodocytophagaceae</taxon>
        <taxon>Rhodocytophaga</taxon>
    </lineage>
</organism>
<sequence>MKHFSYYIILLLILFSGFTYAQSTISGKITDGSSSQGLVGANVWVKGSIIGTTTDNKGEFSLSTNLSFPLTLTVSAVGYERQEVDLSAASTSIAISLSPQTTLMQEVVISASRVEENIMRSPVSIEKMDIRSIQQTPSANFYDGLQHMKSLDMVTSGLTYKAINTRGFAGTGNSRFLQLVDGVDNQTPGLNFAVGNLFGLSDLDAESVELIPGAASALYGPVAFNGVLMMRSKDPFQFQGLSAMTKVGINHVSDPSTDASPVYDVALRYAKAINNRFAFKINASYLTGLDWNATNYTDVDSRTPIEQRGESNPAKNAMNIYGDEVARALPGIGRVSRTGYEEKYLADYRVKSLKLNGALHYRINSNLEAIYQYNFGQGTANYTGSSRFSINNFTLQQHRVELRGSQFFVRAYTTIENSHDSYNVRTLGQHINKTWVRDLDGNVVSSDKADDTWFGRYTAAYTGNISNVPAQNHSTARGFADEGRFQPGTAEFEREKDRLTGIYGGQIGAGIFSNSKLYHAEGQYDFSKQVKVLNVLVGGNYRLYDMFTDGTLLDDKNERITINEYGAFVQASKELLDNKLKLTASGRYDKNENFKGRFTPRASAVFSPTENHNFRASFQSGFRNPTPVDQYIKLFAGPITILGGVPNNSKGMNVYENTFTASSVGAFGGAFGADVGAGTPPPQAIEKNKGLLQKSNVAYIKPERIESYEIGYKGLLGRKLIVDLNYYYSSYTDFILNQVVIQPQSQILNADGSINSQAASELLNGKSQAYQLYTNAKDKVSVQGSTLGLTYYLPSNFVISGNATWTEFNLRDANPNNIPAFNTPAYKTNLSISNPSVLGNVGFNVAWHWQDAFNWVGSFNELQPGRIQAYHMLDAQVSYKVPAIKSIFKLGASNLTNQYIVQAYGSPAVGGLYYVSITFDELFR</sequence>
<dbReference type="GO" id="GO:0015344">
    <property type="term" value="F:siderophore uptake transmembrane transporter activity"/>
    <property type="evidence" value="ECO:0007669"/>
    <property type="project" value="TreeGrafter"/>
</dbReference>
<evidence type="ECO:0000259" key="12">
    <source>
        <dbReference type="Pfam" id="PF00593"/>
    </source>
</evidence>
<evidence type="ECO:0000313" key="14">
    <source>
        <dbReference type="EMBL" id="QHT69255.1"/>
    </source>
</evidence>
<dbReference type="InterPro" id="IPR039426">
    <property type="entry name" value="TonB-dep_rcpt-like"/>
</dbReference>
<dbReference type="InterPro" id="IPR008969">
    <property type="entry name" value="CarboxyPept-like_regulatory"/>
</dbReference>
<evidence type="ECO:0000256" key="6">
    <source>
        <dbReference type="ARBA" id="ARBA00023077"/>
    </source>
</evidence>
<evidence type="ECO:0000256" key="7">
    <source>
        <dbReference type="ARBA" id="ARBA00023136"/>
    </source>
</evidence>
<keyword evidence="3" id="KW-1134">Transmembrane beta strand</keyword>
<evidence type="ECO:0000256" key="3">
    <source>
        <dbReference type="ARBA" id="ARBA00022452"/>
    </source>
</evidence>
<dbReference type="Pfam" id="PF00593">
    <property type="entry name" value="TonB_dep_Rec_b-barrel"/>
    <property type="match status" value="1"/>
</dbReference>
<keyword evidence="2" id="KW-0813">Transport</keyword>
<dbReference type="SUPFAM" id="SSF56935">
    <property type="entry name" value="Porins"/>
    <property type="match status" value="1"/>
</dbReference>
<feature type="signal peptide" evidence="11">
    <location>
        <begin position="1"/>
        <end position="21"/>
    </location>
</feature>
<dbReference type="Pfam" id="PF13715">
    <property type="entry name" value="CarbopepD_reg_2"/>
    <property type="match status" value="1"/>
</dbReference>
<gene>
    <name evidence="14" type="ORF">GXP67_22760</name>
</gene>